<organism evidence="2">
    <name type="scientific">Entomoneis paludosa</name>
    <dbReference type="NCBI Taxonomy" id="265537"/>
    <lineage>
        <taxon>Eukaryota</taxon>
        <taxon>Sar</taxon>
        <taxon>Stramenopiles</taxon>
        <taxon>Ochrophyta</taxon>
        <taxon>Bacillariophyta</taxon>
        <taxon>Bacillariophyceae</taxon>
        <taxon>Bacillariophycidae</taxon>
        <taxon>Entomoneidaceae</taxon>
        <taxon>Entomoneis</taxon>
    </lineage>
</organism>
<feature type="region of interest" description="Disordered" evidence="1">
    <location>
        <begin position="229"/>
        <end position="348"/>
    </location>
</feature>
<sequence length="435" mass="46632">MGCGCSRIDTLTDFQFRNYARDCSVCDFGNCGGCRRLDDFAPIERPSITPGNLNGIETCPSSFPNDCVSDAAEFYCALDALTFSETVSFIDLCAGTSILLPAYYMYGIPENVTQDITIRCSSEDCAMTQMANDQDPTDFGCDKNCPFFSSLVPGQTLTSLGITYTEAWAVENLFPGQSLPATCDENTALGTPGSDFILNAGPSDRLVDLNQGSLPFPTLDIMSANLINVGGAPAGDDEPSEMPSGQPSQSPSESPSGTPTGTTSEAEEEEDSSSSPQKKSRHPKKFRSKPPITGKLKHIKGGPAADEGDKKAGKSNGAAGKRKIRRRLESVEEQEPAEVGLEMPSQVEVRDNEIQGENFSSSSVLRDPAPGSPEGRIKDFVSCVNMVATNGGVPSRVVPPSSLKKSAEDRKMKNEVEKINFFHVVEATMEHGCRL</sequence>
<gene>
    <name evidence="2" type="ORF">APAL1065_LOCUS9784</name>
</gene>
<evidence type="ECO:0000313" key="2">
    <source>
        <dbReference type="EMBL" id="CAD9960812.1"/>
    </source>
</evidence>
<feature type="compositionally biased region" description="Basic residues" evidence="1">
    <location>
        <begin position="278"/>
        <end position="288"/>
    </location>
</feature>
<proteinExistence type="predicted"/>
<feature type="compositionally biased region" description="Low complexity" evidence="1">
    <location>
        <begin position="241"/>
        <end position="264"/>
    </location>
</feature>
<reference evidence="2" key="1">
    <citation type="submission" date="2021-01" db="EMBL/GenBank/DDBJ databases">
        <authorList>
            <person name="Corre E."/>
            <person name="Pelletier E."/>
            <person name="Niang G."/>
            <person name="Scheremetjew M."/>
            <person name="Finn R."/>
            <person name="Kale V."/>
            <person name="Holt S."/>
            <person name="Cochrane G."/>
            <person name="Meng A."/>
            <person name="Brown T."/>
            <person name="Cohen L."/>
        </authorList>
    </citation>
    <scope>NUCLEOTIDE SEQUENCE</scope>
    <source>
        <strain evidence="2">CCMP125</strain>
    </source>
</reference>
<name>A0A7S3DND4_9STRA</name>
<protein>
    <submittedName>
        <fullName evidence="2">Uncharacterized protein</fullName>
    </submittedName>
</protein>
<evidence type="ECO:0000256" key="1">
    <source>
        <dbReference type="SAM" id="MobiDB-lite"/>
    </source>
</evidence>
<accession>A0A7S3DND4</accession>
<dbReference type="AlphaFoldDB" id="A0A7S3DND4"/>
<dbReference type="EMBL" id="HBHT01014646">
    <property type="protein sequence ID" value="CAD9960812.1"/>
    <property type="molecule type" value="Transcribed_RNA"/>
</dbReference>